<evidence type="ECO:0000259" key="2">
    <source>
        <dbReference type="PROSITE" id="PS51123"/>
    </source>
</evidence>
<evidence type="ECO:0000313" key="4">
    <source>
        <dbReference type="Proteomes" id="UP000016761"/>
    </source>
</evidence>
<reference evidence="3 4" key="1">
    <citation type="journal article" date="2013" name="Genome Announc.">
        <title>Draft Genome Sequence of Psychrobacter aquaticus Strain CMS 56T, Isolated from a Cyanobacterial Mat Sample Collected from Water Bodies in the McMurdo Dry Valley Region of Antarctica.</title>
        <authorList>
            <person name="Reddy G.S."/>
            <person name="Ara S."/>
            <person name="Singh A."/>
            <person name="Kumar Pinnaka A."/>
            <person name="Shivaji S."/>
        </authorList>
    </citation>
    <scope>NUCLEOTIDE SEQUENCE [LARGE SCALE GENOMIC DNA]</scope>
    <source>
        <strain evidence="3 4">CMS 56</strain>
    </source>
</reference>
<protein>
    <submittedName>
        <fullName evidence="3">OmpA/MotB</fullName>
    </submittedName>
</protein>
<comment type="caution">
    <text evidence="3">The sequence shown here is derived from an EMBL/GenBank/DDBJ whole genome shotgun (WGS) entry which is preliminary data.</text>
</comment>
<dbReference type="InterPro" id="IPR006665">
    <property type="entry name" value="OmpA-like"/>
</dbReference>
<organism evidence="3 4">
    <name type="scientific">Psychrobacter aquaticus CMS 56</name>
    <dbReference type="NCBI Taxonomy" id="1354303"/>
    <lineage>
        <taxon>Bacteria</taxon>
        <taxon>Pseudomonadati</taxon>
        <taxon>Pseudomonadota</taxon>
        <taxon>Gammaproteobacteria</taxon>
        <taxon>Moraxellales</taxon>
        <taxon>Moraxellaceae</taxon>
        <taxon>Psychrobacter</taxon>
    </lineage>
</organism>
<dbReference type="Pfam" id="PF00691">
    <property type="entry name" value="OmpA"/>
    <property type="match status" value="1"/>
</dbReference>
<dbReference type="EMBL" id="AUSW01000015">
    <property type="protein sequence ID" value="ERL56120.1"/>
    <property type="molecule type" value="Genomic_DNA"/>
</dbReference>
<dbReference type="AlphaFoldDB" id="U4T5F0"/>
<dbReference type="STRING" id="1354303.M917_0798"/>
<evidence type="ECO:0000313" key="3">
    <source>
        <dbReference type="EMBL" id="ERL56120.1"/>
    </source>
</evidence>
<keyword evidence="1" id="KW-0472">Membrane</keyword>
<dbReference type="PROSITE" id="PS51123">
    <property type="entry name" value="OMPA_2"/>
    <property type="match status" value="1"/>
</dbReference>
<feature type="domain" description="OmpA-like" evidence="2">
    <location>
        <begin position="1"/>
        <end position="59"/>
    </location>
</feature>
<dbReference type="PATRIC" id="fig|1354303.4.peg.785"/>
<dbReference type="Gene3D" id="3.30.1330.60">
    <property type="entry name" value="OmpA-like domain"/>
    <property type="match status" value="1"/>
</dbReference>
<gene>
    <name evidence="3" type="ORF">M917_0798</name>
</gene>
<name>U4T5F0_9GAMM</name>
<dbReference type="InterPro" id="IPR036737">
    <property type="entry name" value="OmpA-like_sf"/>
</dbReference>
<sequence>MDGHISKREDYKTNQTLSKNRVEGIKNYLILKYQIDPNRIKTFYYGSDRPIASDDNTEN</sequence>
<proteinExistence type="predicted"/>
<dbReference type="Proteomes" id="UP000016761">
    <property type="component" value="Unassembled WGS sequence"/>
</dbReference>
<keyword evidence="4" id="KW-1185">Reference proteome</keyword>
<evidence type="ECO:0000256" key="1">
    <source>
        <dbReference type="PROSITE-ProRule" id="PRU00473"/>
    </source>
</evidence>
<accession>U4T5F0</accession>
<dbReference type="SUPFAM" id="SSF103088">
    <property type="entry name" value="OmpA-like"/>
    <property type="match status" value="1"/>
</dbReference>
<dbReference type="GO" id="GO:0016020">
    <property type="term" value="C:membrane"/>
    <property type="evidence" value="ECO:0007669"/>
    <property type="project" value="UniProtKB-UniRule"/>
</dbReference>